<organism evidence="3 4">
    <name type="scientific">Maribacter algicola</name>
    <dbReference type="NCBI Taxonomy" id="2498892"/>
    <lineage>
        <taxon>Bacteria</taxon>
        <taxon>Pseudomonadati</taxon>
        <taxon>Bacteroidota</taxon>
        <taxon>Flavobacteriia</taxon>
        <taxon>Flavobacteriales</taxon>
        <taxon>Flavobacteriaceae</taxon>
        <taxon>Maribacter</taxon>
    </lineage>
</organism>
<feature type="domain" description="UspA" evidence="2">
    <location>
        <begin position="5"/>
        <end position="147"/>
    </location>
</feature>
<dbReference type="AlphaFoldDB" id="A0A3R8RQX4"/>
<reference evidence="4" key="1">
    <citation type="submission" date="2018-08" db="EMBL/GenBank/DDBJ databases">
        <authorList>
            <person name="Khan S.A."/>
            <person name="J S.E."/>
        </authorList>
    </citation>
    <scope>NUCLEOTIDE SEQUENCE [LARGE SCALE GENOMIC DNA]</scope>
    <source>
        <strain evidence="4">PoM-212</strain>
    </source>
</reference>
<evidence type="ECO:0000259" key="2">
    <source>
        <dbReference type="Pfam" id="PF00582"/>
    </source>
</evidence>
<keyword evidence="4" id="KW-1185">Reference proteome</keyword>
<gene>
    <name evidence="3" type="ORF">DZC72_09020</name>
</gene>
<protein>
    <submittedName>
        <fullName evidence="3">Universal stress protein</fullName>
    </submittedName>
</protein>
<dbReference type="OrthoDB" id="9788959at2"/>
<dbReference type="PANTHER" id="PTHR46268">
    <property type="entry name" value="STRESS RESPONSE PROTEIN NHAX"/>
    <property type="match status" value="1"/>
</dbReference>
<comment type="caution">
    <text evidence="3">The sequence shown here is derived from an EMBL/GenBank/DDBJ whole genome shotgun (WGS) entry which is preliminary data.</text>
</comment>
<dbReference type="Proteomes" id="UP000286990">
    <property type="component" value="Unassembled WGS sequence"/>
</dbReference>
<reference evidence="4" key="2">
    <citation type="submission" date="2018-12" db="EMBL/GenBank/DDBJ databases">
        <title>Maribacter lutimaris sp. nov., isolated from marine sediment.</title>
        <authorList>
            <person name="Kim K.K."/>
        </authorList>
    </citation>
    <scope>NUCLEOTIDE SEQUENCE [LARGE SCALE GENOMIC DNA]</scope>
    <source>
        <strain evidence="4">PoM-212</strain>
    </source>
</reference>
<evidence type="ECO:0000313" key="3">
    <source>
        <dbReference type="EMBL" id="RRQ50654.1"/>
    </source>
</evidence>
<proteinExistence type="inferred from homology"/>
<dbReference type="InterPro" id="IPR006016">
    <property type="entry name" value="UspA"/>
</dbReference>
<accession>A0A3R8RQX4</accession>
<dbReference type="PANTHER" id="PTHR46268:SF6">
    <property type="entry name" value="UNIVERSAL STRESS PROTEIN UP12"/>
    <property type="match status" value="1"/>
</dbReference>
<dbReference type="SUPFAM" id="SSF52402">
    <property type="entry name" value="Adenine nucleotide alpha hydrolases-like"/>
    <property type="match status" value="2"/>
</dbReference>
<sequence length="282" mass="32406">MKTLKILVATDFSDEAYNALFYAAKLLAKKPCIFYILHVFKKPTGILPKPNHLIDEKINLLKKESMENLKKTFHKIHLDEKNVLHEFKTLSKQGLLSEAIHETIGDFNIDMVFMGNKGTTGAKEIFMGSNTVQTIRDLRKCPLMAVPKEIEFKLPKKIAFITDFKKGCNLKTIKPLLQLLKILDASVHIVHIIEEEFLSPLQASNKKLLHISFKDFNPNFSSIIEFTDKAQVIDTFVKNREVDIFSLVHTKESLFERLLKKPVLLDLSMYSTVPFLILPHRE</sequence>
<dbReference type="Pfam" id="PF00582">
    <property type="entry name" value="Usp"/>
    <property type="match status" value="1"/>
</dbReference>
<dbReference type="EMBL" id="QUSX01000001">
    <property type="protein sequence ID" value="RRQ50654.1"/>
    <property type="molecule type" value="Genomic_DNA"/>
</dbReference>
<name>A0A3R8RQX4_9FLAO</name>
<evidence type="ECO:0000256" key="1">
    <source>
        <dbReference type="ARBA" id="ARBA00008791"/>
    </source>
</evidence>
<evidence type="ECO:0000313" key="4">
    <source>
        <dbReference type="Proteomes" id="UP000286990"/>
    </source>
</evidence>
<dbReference type="CDD" id="cd00293">
    <property type="entry name" value="USP-like"/>
    <property type="match status" value="1"/>
</dbReference>
<dbReference type="Gene3D" id="3.40.50.12370">
    <property type="match status" value="1"/>
</dbReference>
<comment type="similarity">
    <text evidence="1">Belongs to the universal stress protein A family.</text>
</comment>
<dbReference type="RefSeq" id="WP_125222476.1">
    <property type="nucleotide sequence ID" value="NZ_QUSX01000001.1"/>
</dbReference>